<dbReference type="InParanoid" id="G3IGP8"/>
<keyword evidence="1" id="KW-1133">Transmembrane helix</keyword>
<evidence type="ECO:0000313" key="3">
    <source>
        <dbReference type="Proteomes" id="UP000001075"/>
    </source>
</evidence>
<reference evidence="3" key="1">
    <citation type="journal article" date="2011" name="Nat. Biotechnol.">
        <title>The genomic sequence of the Chinese hamster ovary (CHO)-K1 cell line.</title>
        <authorList>
            <person name="Xu X."/>
            <person name="Nagarajan H."/>
            <person name="Lewis N.E."/>
            <person name="Pan S."/>
            <person name="Cai Z."/>
            <person name="Liu X."/>
            <person name="Chen W."/>
            <person name="Xie M."/>
            <person name="Wang W."/>
            <person name="Hammond S."/>
            <person name="Andersen M.R."/>
            <person name="Neff N."/>
            <person name="Passarelli B."/>
            <person name="Koh W."/>
            <person name="Fan H.C."/>
            <person name="Wang J."/>
            <person name="Gui Y."/>
            <person name="Lee K.H."/>
            <person name="Betenbaugh M.J."/>
            <person name="Quake S.R."/>
            <person name="Famili I."/>
            <person name="Palsson B.O."/>
            <person name="Wang J."/>
        </authorList>
    </citation>
    <scope>NUCLEOTIDE SEQUENCE [LARGE SCALE GENOMIC DNA]</scope>
    <source>
        <strain evidence="3">CHO K1 cell line</strain>
    </source>
</reference>
<organism evidence="2 3">
    <name type="scientific">Cricetulus griseus</name>
    <name type="common">Chinese hamster</name>
    <name type="synonym">Cricetulus barabensis griseus</name>
    <dbReference type="NCBI Taxonomy" id="10029"/>
    <lineage>
        <taxon>Eukaryota</taxon>
        <taxon>Metazoa</taxon>
        <taxon>Chordata</taxon>
        <taxon>Craniata</taxon>
        <taxon>Vertebrata</taxon>
        <taxon>Euteleostomi</taxon>
        <taxon>Mammalia</taxon>
        <taxon>Eutheria</taxon>
        <taxon>Euarchontoglires</taxon>
        <taxon>Glires</taxon>
        <taxon>Rodentia</taxon>
        <taxon>Myomorpha</taxon>
        <taxon>Muroidea</taxon>
        <taxon>Cricetidae</taxon>
        <taxon>Cricetinae</taxon>
        <taxon>Cricetulus</taxon>
    </lineage>
</organism>
<name>G3IGP8_CRIGR</name>
<accession>G3IGP8</accession>
<dbReference type="Proteomes" id="UP000001075">
    <property type="component" value="Unassembled WGS sequence"/>
</dbReference>
<dbReference type="EMBL" id="JH002609">
    <property type="protein sequence ID" value="EGW02073.1"/>
    <property type="molecule type" value="Genomic_DNA"/>
</dbReference>
<feature type="transmembrane region" description="Helical" evidence="1">
    <location>
        <begin position="67"/>
        <end position="85"/>
    </location>
</feature>
<keyword evidence="1" id="KW-0472">Membrane</keyword>
<dbReference type="AlphaFoldDB" id="G3IGP8"/>
<protein>
    <submittedName>
        <fullName evidence="2">Uncharacterized protein</fullName>
    </submittedName>
</protein>
<gene>
    <name evidence="2" type="ORF">I79_022970</name>
</gene>
<keyword evidence="1" id="KW-0812">Transmembrane</keyword>
<proteinExistence type="predicted"/>
<sequence>MALRESVSFSLLLHPVPQPLSDYCQPEVFSHSVFKAHLTPPQECFLDLSCFSISQRVMLLSQRLVSLYGPVTVLTGSMLVRYLYLHLLRLFKESRYT</sequence>
<evidence type="ECO:0000256" key="1">
    <source>
        <dbReference type="SAM" id="Phobius"/>
    </source>
</evidence>
<evidence type="ECO:0000313" key="2">
    <source>
        <dbReference type="EMBL" id="EGW02073.1"/>
    </source>
</evidence>